<sequence>MNYELFYIAERQYYSQKSKRRPYYSNDLAAKNLYGGIAREEGNVIPR</sequence>
<accession>A0AAU7QC03</accession>
<reference evidence="1" key="1">
    <citation type="submission" date="2024-06" db="EMBL/GenBank/DDBJ databases">
        <authorList>
            <person name="Coelho C."/>
            <person name="Bento M."/>
            <person name="Garcia E."/>
            <person name="Camelo A."/>
            <person name="Brandao I."/>
            <person name="Espirito Santo C."/>
            <person name="Trovao J."/>
            <person name="Verissimo A."/>
            <person name="Costa J."/>
            <person name="Tiago I."/>
        </authorList>
    </citation>
    <scope>NUCLEOTIDE SEQUENCE</scope>
    <source>
        <strain evidence="1">KWT182</strain>
    </source>
</reference>
<proteinExistence type="predicted"/>
<name>A0AAU7QC03_9GAMM</name>
<gene>
    <name evidence="1" type="ORF">ABK905_05425</name>
</gene>
<protein>
    <submittedName>
        <fullName evidence="1">Uncharacterized protein</fullName>
    </submittedName>
</protein>
<organism evidence="1">
    <name type="scientific">Acerihabitans sp. KWT182</name>
    <dbReference type="NCBI Taxonomy" id="3157919"/>
    <lineage>
        <taxon>Bacteria</taxon>
        <taxon>Pseudomonadati</taxon>
        <taxon>Pseudomonadota</taxon>
        <taxon>Gammaproteobacteria</taxon>
        <taxon>Enterobacterales</taxon>
        <taxon>Pectobacteriaceae</taxon>
        <taxon>Acerihabitans</taxon>
    </lineage>
</organism>
<dbReference type="AlphaFoldDB" id="A0AAU7QC03"/>
<dbReference type="EMBL" id="CP157947">
    <property type="protein sequence ID" value="XBS70613.1"/>
    <property type="molecule type" value="Genomic_DNA"/>
</dbReference>
<evidence type="ECO:0000313" key="1">
    <source>
        <dbReference type="EMBL" id="XBS70613.1"/>
    </source>
</evidence>